<dbReference type="Proteomes" id="UP000075243">
    <property type="component" value="Unassembled WGS sequence"/>
</dbReference>
<accession>A0A151UGM5</accession>
<dbReference type="Gramene" id="C.cajan_44941.t">
    <property type="protein sequence ID" value="C.cajan_44941.t.cds1"/>
    <property type="gene ID" value="C.cajan_44941"/>
</dbReference>
<protein>
    <submittedName>
        <fullName evidence="1">Retrovirus-related Pol polyprotein from transposon TNT 1-94</fullName>
    </submittedName>
</protein>
<organism evidence="1 2">
    <name type="scientific">Cajanus cajan</name>
    <name type="common">Pigeon pea</name>
    <name type="synonym">Cajanus indicus</name>
    <dbReference type="NCBI Taxonomy" id="3821"/>
    <lineage>
        <taxon>Eukaryota</taxon>
        <taxon>Viridiplantae</taxon>
        <taxon>Streptophyta</taxon>
        <taxon>Embryophyta</taxon>
        <taxon>Tracheophyta</taxon>
        <taxon>Spermatophyta</taxon>
        <taxon>Magnoliopsida</taxon>
        <taxon>eudicotyledons</taxon>
        <taxon>Gunneridae</taxon>
        <taxon>Pentapetalae</taxon>
        <taxon>rosids</taxon>
        <taxon>fabids</taxon>
        <taxon>Fabales</taxon>
        <taxon>Fabaceae</taxon>
        <taxon>Papilionoideae</taxon>
        <taxon>50 kb inversion clade</taxon>
        <taxon>NPAAA clade</taxon>
        <taxon>indigoferoid/millettioid clade</taxon>
        <taxon>Phaseoleae</taxon>
        <taxon>Cajanus</taxon>
    </lineage>
</organism>
<reference evidence="1" key="1">
    <citation type="journal article" date="2012" name="Nat. Biotechnol.">
        <title>Draft genome sequence of pigeonpea (Cajanus cajan), an orphan legume crop of resource-poor farmers.</title>
        <authorList>
            <person name="Varshney R.K."/>
            <person name="Chen W."/>
            <person name="Li Y."/>
            <person name="Bharti A.K."/>
            <person name="Saxena R.K."/>
            <person name="Schlueter J.A."/>
            <person name="Donoghue M.T."/>
            <person name="Azam S."/>
            <person name="Fan G."/>
            <person name="Whaley A.M."/>
            <person name="Farmer A.D."/>
            <person name="Sheridan J."/>
            <person name="Iwata A."/>
            <person name="Tuteja R."/>
            <person name="Penmetsa R.V."/>
            <person name="Wu W."/>
            <person name="Upadhyaya H.D."/>
            <person name="Yang S.P."/>
            <person name="Shah T."/>
            <person name="Saxena K.B."/>
            <person name="Michael T."/>
            <person name="McCombie W.R."/>
            <person name="Yang B."/>
            <person name="Zhang G."/>
            <person name="Yang H."/>
            <person name="Wang J."/>
            <person name="Spillane C."/>
            <person name="Cook D.R."/>
            <person name="May G.D."/>
            <person name="Xu X."/>
            <person name="Jackson S.A."/>
        </authorList>
    </citation>
    <scope>NUCLEOTIDE SEQUENCE [LARGE SCALE GENOMIC DNA]</scope>
</reference>
<evidence type="ECO:0000313" key="2">
    <source>
        <dbReference type="Proteomes" id="UP000075243"/>
    </source>
</evidence>
<dbReference type="OMA" id="ITHYVSC"/>
<dbReference type="AlphaFoldDB" id="A0A151UGM5"/>
<dbReference type="EMBL" id="AGCT01052235">
    <property type="protein sequence ID" value="KYP78474.1"/>
    <property type="molecule type" value="Genomic_DNA"/>
</dbReference>
<sequence>MRSLGTTFPISYYFNYDNFFLFYTNNFCQQLLKVVNPSRLRRQIRIPKWRATMKDEIDALEHNGTWTLEGLSPGKTTPSCKWNYKVKYKDNGLIKHFKGRPIVFDNQQIPEIDFTETFPPMAKVLSNQLCPCN</sequence>
<evidence type="ECO:0000313" key="1">
    <source>
        <dbReference type="EMBL" id="KYP78474.1"/>
    </source>
</evidence>
<keyword evidence="2" id="KW-1185">Reference proteome</keyword>
<comment type="caution">
    <text evidence="1">The sequence shown here is derived from an EMBL/GenBank/DDBJ whole genome shotgun (WGS) entry which is preliminary data.</text>
</comment>
<proteinExistence type="predicted"/>
<dbReference type="STRING" id="3821.A0A151UGM5"/>
<gene>
    <name evidence="1" type="ORF">KK1_047475</name>
</gene>
<name>A0A151UGM5_CAJCA</name>